<evidence type="ECO:0000313" key="3">
    <source>
        <dbReference type="Proteomes" id="UP001417504"/>
    </source>
</evidence>
<accession>A0AAP0K5I7</accession>
<feature type="compositionally biased region" description="Pro residues" evidence="1">
    <location>
        <begin position="248"/>
        <end position="274"/>
    </location>
</feature>
<dbReference type="AlphaFoldDB" id="A0AAP0K5I7"/>
<protein>
    <submittedName>
        <fullName evidence="2">Uncharacterized protein</fullName>
    </submittedName>
</protein>
<name>A0AAP0K5I7_9MAGN</name>
<gene>
    <name evidence="2" type="ORF">Sjap_005447</name>
</gene>
<feature type="region of interest" description="Disordered" evidence="1">
    <location>
        <begin position="1"/>
        <end position="77"/>
    </location>
</feature>
<evidence type="ECO:0000313" key="2">
    <source>
        <dbReference type="EMBL" id="KAK9145544.1"/>
    </source>
</evidence>
<feature type="compositionally biased region" description="Low complexity" evidence="1">
    <location>
        <begin position="184"/>
        <end position="197"/>
    </location>
</feature>
<feature type="region of interest" description="Disordered" evidence="1">
    <location>
        <begin position="237"/>
        <end position="335"/>
    </location>
</feature>
<keyword evidence="3" id="KW-1185">Reference proteome</keyword>
<sequence>MPYVPPLTRQSQNSTPSSSIHHSTPSSYAGGTSAGATHDSPSSSTHPSTSSSAPRQLPHVEMPHDPGSPPELTGERDEPRIYITINNESLHPSDICAQKMTDTFKKGMIPEGCRWKCVPQYQRDIYWERWRPEIQRMHEEMSQSAEEAGDDPHVDETDLYYKVVDVDHKGRVYGLGSTGRRYNDPGASSSQGPSSQDFAALQSNVSCLTSIVKDQQNQIQTQHEQIALLRSMLMQSMRGGHPGASSSHPPPPPPPPPPPTRPRSRLRPPPPPRPSHQETLTPPTMVPTPALDADDVYRPRMYEPEDEEETNLPLQQEWIDALSDTHPLPRLTRDN</sequence>
<organism evidence="2 3">
    <name type="scientific">Stephania japonica</name>
    <dbReference type="NCBI Taxonomy" id="461633"/>
    <lineage>
        <taxon>Eukaryota</taxon>
        <taxon>Viridiplantae</taxon>
        <taxon>Streptophyta</taxon>
        <taxon>Embryophyta</taxon>
        <taxon>Tracheophyta</taxon>
        <taxon>Spermatophyta</taxon>
        <taxon>Magnoliopsida</taxon>
        <taxon>Ranunculales</taxon>
        <taxon>Menispermaceae</taxon>
        <taxon>Menispermoideae</taxon>
        <taxon>Cissampelideae</taxon>
        <taxon>Stephania</taxon>
    </lineage>
</organism>
<feature type="region of interest" description="Disordered" evidence="1">
    <location>
        <begin position="174"/>
        <end position="197"/>
    </location>
</feature>
<reference evidence="2 3" key="1">
    <citation type="submission" date="2024-01" db="EMBL/GenBank/DDBJ databases">
        <title>Genome assemblies of Stephania.</title>
        <authorList>
            <person name="Yang L."/>
        </authorList>
    </citation>
    <scope>NUCLEOTIDE SEQUENCE [LARGE SCALE GENOMIC DNA]</scope>
    <source>
        <strain evidence="2">QJT</strain>
        <tissue evidence="2">Leaf</tissue>
    </source>
</reference>
<feature type="compositionally biased region" description="Low complexity" evidence="1">
    <location>
        <begin position="10"/>
        <end position="27"/>
    </location>
</feature>
<feature type="compositionally biased region" description="Low complexity" evidence="1">
    <location>
        <begin position="40"/>
        <end position="52"/>
    </location>
</feature>
<dbReference type="Proteomes" id="UP001417504">
    <property type="component" value="Unassembled WGS sequence"/>
</dbReference>
<proteinExistence type="predicted"/>
<dbReference type="EMBL" id="JBBNAE010000002">
    <property type="protein sequence ID" value="KAK9145544.1"/>
    <property type="molecule type" value="Genomic_DNA"/>
</dbReference>
<evidence type="ECO:0000256" key="1">
    <source>
        <dbReference type="SAM" id="MobiDB-lite"/>
    </source>
</evidence>
<comment type="caution">
    <text evidence="2">The sequence shown here is derived from an EMBL/GenBank/DDBJ whole genome shotgun (WGS) entry which is preliminary data.</text>
</comment>